<name>A1CN25_ASPCL</name>
<dbReference type="GeneID" id="4702444"/>
<evidence type="ECO:0000313" key="3">
    <source>
        <dbReference type="EMBL" id="EAW08962.1"/>
    </source>
</evidence>
<evidence type="ECO:0000256" key="1">
    <source>
        <dbReference type="SAM" id="MobiDB-lite"/>
    </source>
</evidence>
<feature type="signal peptide" evidence="2">
    <location>
        <begin position="1"/>
        <end position="17"/>
    </location>
</feature>
<dbReference type="OrthoDB" id="5419608at2759"/>
<feature type="chain" id="PRO_5002633719" description="GPI anchored protein" evidence="2">
    <location>
        <begin position="18"/>
        <end position="203"/>
    </location>
</feature>
<organism evidence="3 4">
    <name type="scientific">Aspergillus clavatus (strain ATCC 1007 / CBS 513.65 / DSM 816 / NCTC 3887 / NRRL 1 / QM 1276 / 107)</name>
    <dbReference type="NCBI Taxonomy" id="344612"/>
    <lineage>
        <taxon>Eukaryota</taxon>
        <taxon>Fungi</taxon>
        <taxon>Dikarya</taxon>
        <taxon>Ascomycota</taxon>
        <taxon>Pezizomycotina</taxon>
        <taxon>Eurotiomycetes</taxon>
        <taxon>Eurotiomycetidae</taxon>
        <taxon>Eurotiales</taxon>
        <taxon>Aspergillaceae</taxon>
        <taxon>Aspergillus</taxon>
        <taxon>Aspergillus subgen. Fumigati</taxon>
    </lineage>
</organism>
<dbReference type="RefSeq" id="XP_001270388.1">
    <property type="nucleotide sequence ID" value="XM_001270387.1"/>
</dbReference>
<dbReference type="eggNOG" id="ENOG502T2RY">
    <property type="taxonomic scope" value="Eukaryota"/>
</dbReference>
<reference evidence="3 4" key="1">
    <citation type="journal article" date="2008" name="PLoS Genet.">
        <title>Genomic islands in the pathogenic filamentous fungus Aspergillus fumigatus.</title>
        <authorList>
            <person name="Fedorova N.D."/>
            <person name="Khaldi N."/>
            <person name="Joardar V.S."/>
            <person name="Maiti R."/>
            <person name="Amedeo P."/>
            <person name="Anderson M.J."/>
            <person name="Crabtree J."/>
            <person name="Silva J.C."/>
            <person name="Badger J.H."/>
            <person name="Albarraq A."/>
            <person name="Angiuoli S."/>
            <person name="Bussey H."/>
            <person name="Bowyer P."/>
            <person name="Cotty P.J."/>
            <person name="Dyer P.S."/>
            <person name="Egan A."/>
            <person name="Galens K."/>
            <person name="Fraser-Liggett C.M."/>
            <person name="Haas B.J."/>
            <person name="Inman J.M."/>
            <person name="Kent R."/>
            <person name="Lemieux S."/>
            <person name="Malavazi I."/>
            <person name="Orvis J."/>
            <person name="Roemer T."/>
            <person name="Ronning C.M."/>
            <person name="Sundaram J.P."/>
            <person name="Sutton G."/>
            <person name="Turner G."/>
            <person name="Venter J.C."/>
            <person name="White O.R."/>
            <person name="Whitty B.R."/>
            <person name="Youngman P."/>
            <person name="Wolfe K.H."/>
            <person name="Goldman G.H."/>
            <person name="Wortman J.R."/>
            <person name="Jiang B."/>
            <person name="Denning D.W."/>
            <person name="Nierman W.C."/>
        </authorList>
    </citation>
    <scope>NUCLEOTIDE SEQUENCE [LARGE SCALE GENOMIC DNA]</scope>
    <source>
        <strain evidence="4">ATCC 1007 / CBS 513.65 / DSM 816 / NCTC 3887 / NRRL 1</strain>
    </source>
</reference>
<dbReference type="EMBL" id="DS027058">
    <property type="protein sequence ID" value="EAW08962.1"/>
    <property type="molecule type" value="Genomic_DNA"/>
</dbReference>
<gene>
    <name evidence="3" type="ORF">ACLA_099060</name>
</gene>
<dbReference type="OMA" id="GQIPDWY"/>
<keyword evidence="2" id="KW-0732">Signal</keyword>
<protein>
    <recommendedName>
        <fullName evidence="5">GPI anchored protein</fullName>
    </recommendedName>
</protein>
<proteinExistence type="predicted"/>
<dbReference type="Proteomes" id="UP000006701">
    <property type="component" value="Unassembled WGS sequence"/>
</dbReference>
<dbReference type="AlphaFoldDB" id="A1CN25"/>
<accession>A1CN25</accession>
<dbReference type="VEuPathDB" id="FungiDB:ACLA_099060"/>
<feature type="region of interest" description="Disordered" evidence="1">
    <location>
        <begin position="111"/>
        <end position="180"/>
    </location>
</feature>
<keyword evidence="4" id="KW-1185">Reference proteome</keyword>
<sequence length="203" mass="19578">MQFKTLAPLVLASLALASPAPQNTGTADSSGLDTSDLLSLYDSAPSSILNVLATAVPSTWIAAMANPTSVSSIVNDIEHGTYPAWYSSLPESVKAWATSAALGDLGVEATATPSAGSDSSSSDASTKGTTAGPAETASGSSTATHSDAHTTDTPASKTGSSSGSSSSAATSPTSSPNAAPAATGAVAMSLAGVAGLLGVAFVL</sequence>
<dbReference type="KEGG" id="act:ACLA_099060"/>
<evidence type="ECO:0008006" key="5">
    <source>
        <dbReference type="Google" id="ProtNLM"/>
    </source>
</evidence>
<evidence type="ECO:0000313" key="4">
    <source>
        <dbReference type="Proteomes" id="UP000006701"/>
    </source>
</evidence>
<evidence type="ECO:0000256" key="2">
    <source>
        <dbReference type="SAM" id="SignalP"/>
    </source>
</evidence>
<dbReference type="HOGENOM" id="CLU_094265_1_0_1"/>